<dbReference type="EMBL" id="JAINVB010000001">
    <property type="protein sequence ID" value="MCK0088675.1"/>
    <property type="molecule type" value="Genomic_DNA"/>
</dbReference>
<dbReference type="AlphaFoldDB" id="A0AAW5FA32"/>
<organism evidence="2 3">
    <name type="scientific">Clostridium symbiosum</name>
    <name type="common">Bacteroides symbiosus</name>
    <dbReference type="NCBI Taxonomy" id="1512"/>
    <lineage>
        <taxon>Bacteria</taxon>
        <taxon>Bacillati</taxon>
        <taxon>Bacillota</taxon>
        <taxon>Clostridia</taxon>
        <taxon>Lachnospirales</taxon>
        <taxon>Lachnospiraceae</taxon>
        <taxon>Otoolea</taxon>
    </lineage>
</organism>
<evidence type="ECO:0000313" key="1">
    <source>
        <dbReference type="EMBL" id="MCK0085216.1"/>
    </source>
</evidence>
<sequence length="93" mass="10694">MTIKNKSKTELALMGAIFLEDIDKCRQRVKIGDAFNVADNAWKCEKGNGVRPVMRGRVTAKYPHFVILDCGTSITYVQIIQYRRKRGRNKFVD</sequence>
<dbReference type="RefSeq" id="WP_024739748.1">
    <property type="nucleotide sequence ID" value="NZ_BAABZD010000005.1"/>
</dbReference>
<evidence type="ECO:0000313" key="3">
    <source>
        <dbReference type="Proteomes" id="UP001203136"/>
    </source>
</evidence>
<protein>
    <recommendedName>
        <fullName evidence="4">DUF4258 domain-containing protein</fullName>
    </recommendedName>
</protein>
<accession>A0AAW5FA32</accession>
<dbReference type="EMBL" id="JAINVB010000001">
    <property type="protein sequence ID" value="MCK0085216.1"/>
    <property type="molecule type" value="Genomic_DNA"/>
</dbReference>
<evidence type="ECO:0000313" key="2">
    <source>
        <dbReference type="EMBL" id="MCK0088675.1"/>
    </source>
</evidence>
<name>A0AAW5FA32_CLOSY</name>
<gene>
    <name evidence="1" type="ORF">K5I21_04900</name>
    <name evidence="2" type="ORF">K5I21_23000</name>
</gene>
<dbReference type="Proteomes" id="UP001203136">
    <property type="component" value="Unassembled WGS sequence"/>
</dbReference>
<proteinExistence type="predicted"/>
<evidence type="ECO:0008006" key="4">
    <source>
        <dbReference type="Google" id="ProtNLM"/>
    </source>
</evidence>
<comment type="caution">
    <text evidence="2">The sequence shown here is derived from an EMBL/GenBank/DDBJ whole genome shotgun (WGS) entry which is preliminary data.</text>
</comment>
<reference evidence="2" key="1">
    <citation type="journal article" date="2022" name="Cell Host Microbe">
        <title>Colonization of the live biotherapeutic product VE303 and modulation of the microbiota and metabolites in healthy volunteers.</title>
        <authorList>
            <person name="Dsouza M."/>
            <person name="Menon R."/>
            <person name="Crossette E."/>
            <person name="Bhattarai S.K."/>
            <person name="Schneider J."/>
            <person name="Kim Y.G."/>
            <person name="Reddy S."/>
            <person name="Caballero S."/>
            <person name="Felix C."/>
            <person name="Cornacchione L."/>
            <person name="Hendrickson J."/>
            <person name="Watson A.R."/>
            <person name="Minot S.S."/>
            <person name="Greenfield N."/>
            <person name="Schopf L."/>
            <person name="Szabady R."/>
            <person name="Patarroyo J."/>
            <person name="Smith W."/>
            <person name="Harrison P."/>
            <person name="Kuijper E.J."/>
            <person name="Kelly C.P."/>
            <person name="Olle B."/>
            <person name="Bobilev D."/>
            <person name="Silber J.L."/>
            <person name="Bucci V."/>
            <person name="Roberts B."/>
            <person name="Faith J."/>
            <person name="Norman J.M."/>
        </authorList>
    </citation>
    <scope>NUCLEOTIDE SEQUENCE</scope>
    <source>
        <strain evidence="2">VE303-04</strain>
    </source>
</reference>